<reference evidence="9 10" key="1">
    <citation type="submission" date="2020-01" db="EMBL/GenBank/DDBJ databases">
        <authorList>
            <person name="Deng T."/>
        </authorList>
    </citation>
    <scope>NUCLEOTIDE SEQUENCE [LARGE SCALE GENOMIC DNA]</scope>
    <source>
        <strain evidence="9 10">5221</strain>
    </source>
</reference>
<evidence type="ECO:0000313" key="9">
    <source>
        <dbReference type="EMBL" id="MYM18695.1"/>
    </source>
</evidence>
<keyword evidence="5 8" id="KW-1133">Transmembrane helix</keyword>
<proteinExistence type="inferred from homology"/>
<feature type="transmembrane region" description="Helical" evidence="8">
    <location>
        <begin position="52"/>
        <end position="73"/>
    </location>
</feature>
<dbReference type="InterPro" id="IPR000390">
    <property type="entry name" value="Small_drug/metabolite_transptr"/>
</dbReference>
<keyword evidence="2" id="KW-0813">Transport</keyword>
<dbReference type="InterPro" id="IPR037185">
    <property type="entry name" value="EmrE-like"/>
</dbReference>
<evidence type="ECO:0000256" key="1">
    <source>
        <dbReference type="ARBA" id="ARBA00004651"/>
    </source>
</evidence>
<accession>A0A6N9H423</accession>
<gene>
    <name evidence="9" type="ORF">GSY69_01550</name>
</gene>
<evidence type="ECO:0000256" key="2">
    <source>
        <dbReference type="ARBA" id="ARBA00022448"/>
    </source>
</evidence>
<evidence type="ECO:0000256" key="6">
    <source>
        <dbReference type="ARBA" id="ARBA00023136"/>
    </source>
</evidence>
<dbReference type="Pfam" id="PF00893">
    <property type="entry name" value="Multi_Drug_Res"/>
    <property type="match status" value="1"/>
</dbReference>
<comment type="caution">
    <text evidence="9">The sequence shown here is derived from an EMBL/GenBank/DDBJ whole genome shotgun (WGS) entry which is preliminary data.</text>
</comment>
<dbReference type="GO" id="GO:0005886">
    <property type="term" value="C:plasma membrane"/>
    <property type="evidence" value="ECO:0007669"/>
    <property type="project" value="UniProtKB-SubCell"/>
</dbReference>
<dbReference type="Proteomes" id="UP000469215">
    <property type="component" value="Unassembled WGS sequence"/>
</dbReference>
<evidence type="ECO:0000313" key="10">
    <source>
        <dbReference type="Proteomes" id="UP000469215"/>
    </source>
</evidence>
<name>A0A6N9H423_9MICO</name>
<dbReference type="AlphaFoldDB" id="A0A6N9H423"/>
<sequence length="100" mass="10166">MNGASGAHRGAAVPGARRRPGRWLWWAIVAVGYVAAFSLLSAALAAGMPLSVAYGVWAAAGVALTAMLSAVFFKESLTWLMGLGLALVMGGVLLIEAGGH</sequence>
<dbReference type="InterPro" id="IPR045324">
    <property type="entry name" value="Small_multidrug_res"/>
</dbReference>
<dbReference type="SUPFAM" id="SSF103481">
    <property type="entry name" value="Multidrug resistance efflux transporter EmrE"/>
    <property type="match status" value="1"/>
</dbReference>
<comment type="subcellular location">
    <subcellularLocation>
        <location evidence="1 7">Cell membrane</location>
        <topology evidence="1 7">Multi-pass membrane protein</topology>
    </subcellularLocation>
</comment>
<evidence type="ECO:0000256" key="4">
    <source>
        <dbReference type="ARBA" id="ARBA00022692"/>
    </source>
</evidence>
<organism evidence="9 10">
    <name type="scientific">Brevibacterium rongguiense</name>
    <dbReference type="NCBI Taxonomy" id="2695267"/>
    <lineage>
        <taxon>Bacteria</taxon>
        <taxon>Bacillati</taxon>
        <taxon>Actinomycetota</taxon>
        <taxon>Actinomycetes</taxon>
        <taxon>Micrococcales</taxon>
        <taxon>Brevibacteriaceae</taxon>
        <taxon>Brevibacterium</taxon>
    </lineage>
</organism>
<feature type="transmembrane region" description="Helical" evidence="8">
    <location>
        <begin position="23"/>
        <end position="45"/>
    </location>
</feature>
<keyword evidence="4 7" id="KW-0812">Transmembrane</keyword>
<evidence type="ECO:0000256" key="8">
    <source>
        <dbReference type="SAM" id="Phobius"/>
    </source>
</evidence>
<evidence type="ECO:0000256" key="7">
    <source>
        <dbReference type="RuleBase" id="RU003942"/>
    </source>
</evidence>
<protein>
    <submittedName>
        <fullName evidence="9">QacE family quaternary ammonium compound efflux SMR transporter</fullName>
    </submittedName>
</protein>
<keyword evidence="10" id="KW-1185">Reference proteome</keyword>
<dbReference type="PANTHER" id="PTHR30561">
    <property type="entry name" value="SMR FAMILY PROTON-DEPENDENT DRUG EFFLUX TRANSPORTER SUGE"/>
    <property type="match status" value="1"/>
</dbReference>
<feature type="transmembrane region" description="Helical" evidence="8">
    <location>
        <begin position="79"/>
        <end position="99"/>
    </location>
</feature>
<dbReference type="PANTHER" id="PTHR30561:SF1">
    <property type="entry name" value="MULTIDRUG TRANSPORTER EMRE"/>
    <property type="match status" value="1"/>
</dbReference>
<dbReference type="GO" id="GO:0022857">
    <property type="term" value="F:transmembrane transporter activity"/>
    <property type="evidence" value="ECO:0007669"/>
    <property type="project" value="InterPro"/>
</dbReference>
<evidence type="ECO:0000256" key="5">
    <source>
        <dbReference type="ARBA" id="ARBA00022989"/>
    </source>
</evidence>
<comment type="similarity">
    <text evidence="7">Belongs to the drug/metabolite transporter (DMT) superfamily. Small multidrug resistance (SMR) (TC 2.A.7.1) family.</text>
</comment>
<dbReference type="EMBL" id="WWEQ01000004">
    <property type="protein sequence ID" value="MYM18695.1"/>
    <property type="molecule type" value="Genomic_DNA"/>
</dbReference>
<keyword evidence="3" id="KW-1003">Cell membrane</keyword>
<dbReference type="Gene3D" id="1.10.3730.20">
    <property type="match status" value="1"/>
</dbReference>
<keyword evidence="6 8" id="KW-0472">Membrane</keyword>
<evidence type="ECO:0000256" key="3">
    <source>
        <dbReference type="ARBA" id="ARBA00022475"/>
    </source>
</evidence>